<feature type="compositionally biased region" description="Basic and acidic residues" evidence="1">
    <location>
        <begin position="1"/>
        <end position="24"/>
    </location>
</feature>
<evidence type="ECO:0000256" key="1">
    <source>
        <dbReference type="SAM" id="MobiDB-lite"/>
    </source>
</evidence>
<feature type="region of interest" description="Disordered" evidence="1">
    <location>
        <begin position="1"/>
        <end position="53"/>
    </location>
</feature>
<reference evidence="2" key="1">
    <citation type="journal article" date="2009" name="Plant Mol. Biol.">
        <title>Insights into corn genes derived from large-scale cDNA sequencing.</title>
        <authorList>
            <person name="Alexandrov N.N."/>
            <person name="Brover V.V."/>
            <person name="Freidin S."/>
            <person name="Troukhan M.E."/>
            <person name="Tatarinova T.V."/>
            <person name="Zhang H."/>
            <person name="Swaller T.J."/>
            <person name="Lu Y.P."/>
            <person name="Bouck J."/>
            <person name="Flavell R.B."/>
            <person name="Feldmann K.A."/>
        </authorList>
    </citation>
    <scope>NUCLEOTIDE SEQUENCE</scope>
</reference>
<dbReference type="EMBL" id="EU969321">
    <property type="protein sequence ID" value="ACG41439.1"/>
    <property type="molecule type" value="mRNA"/>
</dbReference>
<dbReference type="AlphaFoldDB" id="B6TWF6"/>
<sequence>MDLLERNIKTETEETRKEQERKEEEAEAEAEAGERKTQEPPRCSSAPSSCCIY</sequence>
<evidence type="ECO:0000313" key="2">
    <source>
        <dbReference type="EMBL" id="ACG41439.1"/>
    </source>
</evidence>
<feature type="compositionally biased region" description="Low complexity" evidence="1">
    <location>
        <begin position="40"/>
        <end position="53"/>
    </location>
</feature>
<organism evidence="2">
    <name type="scientific">Zea mays</name>
    <name type="common">Maize</name>
    <dbReference type="NCBI Taxonomy" id="4577"/>
    <lineage>
        <taxon>Eukaryota</taxon>
        <taxon>Viridiplantae</taxon>
        <taxon>Streptophyta</taxon>
        <taxon>Embryophyta</taxon>
        <taxon>Tracheophyta</taxon>
        <taxon>Spermatophyta</taxon>
        <taxon>Magnoliopsida</taxon>
        <taxon>Liliopsida</taxon>
        <taxon>Poales</taxon>
        <taxon>Poaceae</taxon>
        <taxon>PACMAD clade</taxon>
        <taxon>Panicoideae</taxon>
        <taxon>Andropogonodae</taxon>
        <taxon>Andropogoneae</taxon>
        <taxon>Tripsacinae</taxon>
        <taxon>Zea</taxon>
    </lineage>
</organism>
<name>B6TWF6_MAIZE</name>
<accession>B6TWF6</accession>
<protein>
    <submittedName>
        <fullName evidence="2">Uncharacterized protein</fullName>
    </submittedName>
</protein>
<proteinExistence type="evidence at transcript level"/>